<evidence type="ECO:0000256" key="5">
    <source>
        <dbReference type="ARBA" id="ARBA00023004"/>
    </source>
</evidence>
<dbReference type="InterPro" id="IPR058240">
    <property type="entry name" value="rSAM_sf"/>
</dbReference>
<dbReference type="InterPro" id="IPR007197">
    <property type="entry name" value="rSAM"/>
</dbReference>
<sequence length="212" mass="24105">MSLVDYPGKVALTVFTSSCNFNCAYCQNKTLKRQVIEELSEETVIDYLDRRRALIDAIVITGGEPTLRVGELIPFIGHLRERIPGKLVKLDTNGWNPALLARLMECIDFVAMDLKSLDYSLFSDVSIETIRKSLDLVKAFREHEIRITLYPPYIKREDFGELAELCRGASRIAVQQYRRIDGNDQEPYKSGILEEFSGVLSRISGAQIVLRE</sequence>
<gene>
    <name evidence="8" type="ORF">MESINF_0274</name>
</gene>
<evidence type="ECO:0000256" key="4">
    <source>
        <dbReference type="ARBA" id="ARBA00022723"/>
    </source>
</evidence>
<dbReference type="InterPro" id="IPR012840">
    <property type="entry name" value="NrdG2"/>
</dbReference>
<dbReference type="NCBIfam" id="TIGR02495">
    <property type="entry name" value="NrdG2"/>
    <property type="match status" value="1"/>
</dbReference>
<dbReference type="SFLD" id="SFLDS00029">
    <property type="entry name" value="Radical_SAM"/>
    <property type="match status" value="1"/>
</dbReference>
<protein>
    <submittedName>
        <fullName evidence="8">Anaerobic ribonucleoside-triphosphate reductase activating protein</fullName>
    </submittedName>
</protein>
<reference evidence="8 9" key="1">
    <citation type="submission" date="2017-01" db="EMBL/GenBank/DDBJ databases">
        <authorList>
            <person name="Erauso G."/>
        </authorList>
    </citation>
    <scope>NUCLEOTIDE SEQUENCE [LARGE SCALE GENOMIC DNA]</scope>
    <source>
        <strain evidence="8">MESINF1</strain>
    </source>
</reference>
<keyword evidence="4" id="KW-0479">Metal-binding</keyword>
<dbReference type="InterPro" id="IPR013785">
    <property type="entry name" value="Aldolase_TIM"/>
</dbReference>
<dbReference type="PANTHER" id="PTHR30352:SF5">
    <property type="entry name" value="PYRUVATE FORMATE-LYASE 1-ACTIVATING ENZYME"/>
    <property type="match status" value="1"/>
</dbReference>
<dbReference type="Gene3D" id="3.20.20.70">
    <property type="entry name" value="Aldolase class I"/>
    <property type="match status" value="1"/>
</dbReference>
<dbReference type="GO" id="GO:0003824">
    <property type="term" value="F:catalytic activity"/>
    <property type="evidence" value="ECO:0007669"/>
    <property type="project" value="InterPro"/>
</dbReference>
<dbReference type="GO" id="GO:0046872">
    <property type="term" value="F:metal ion binding"/>
    <property type="evidence" value="ECO:0007669"/>
    <property type="project" value="UniProtKB-KW"/>
</dbReference>
<evidence type="ECO:0000256" key="3">
    <source>
        <dbReference type="ARBA" id="ARBA00022691"/>
    </source>
</evidence>
<keyword evidence="6" id="KW-0411">Iron-sulfur</keyword>
<dbReference type="GO" id="GO:0051539">
    <property type="term" value="F:4 iron, 4 sulfur cluster binding"/>
    <property type="evidence" value="ECO:0007669"/>
    <property type="project" value="UniProtKB-KW"/>
</dbReference>
<evidence type="ECO:0000256" key="2">
    <source>
        <dbReference type="ARBA" id="ARBA00022485"/>
    </source>
</evidence>
<dbReference type="AlphaFoldDB" id="A0A7Z7LE71"/>
<evidence type="ECO:0000256" key="1">
    <source>
        <dbReference type="ARBA" id="ARBA00001966"/>
    </source>
</evidence>
<organism evidence="8 9">
    <name type="scientific">Mesotoga infera</name>
    <dbReference type="NCBI Taxonomy" id="1236046"/>
    <lineage>
        <taxon>Bacteria</taxon>
        <taxon>Thermotogati</taxon>
        <taxon>Thermotogota</taxon>
        <taxon>Thermotogae</taxon>
        <taxon>Kosmotogales</taxon>
        <taxon>Kosmotogaceae</taxon>
        <taxon>Mesotoga</taxon>
    </lineage>
</organism>
<keyword evidence="5" id="KW-0408">Iron</keyword>
<dbReference type="Proteomes" id="UP000250796">
    <property type="component" value="Chromosome MESINF"/>
</dbReference>
<keyword evidence="2" id="KW-0004">4Fe-4S</keyword>
<evidence type="ECO:0000313" key="9">
    <source>
        <dbReference type="Proteomes" id="UP000250796"/>
    </source>
</evidence>
<name>A0A7Z7LE71_9BACT</name>
<proteinExistence type="predicted"/>
<dbReference type="PROSITE" id="PS51918">
    <property type="entry name" value="RADICAL_SAM"/>
    <property type="match status" value="1"/>
</dbReference>
<dbReference type="EMBL" id="LS974202">
    <property type="protein sequence ID" value="SSC11723.1"/>
    <property type="molecule type" value="Genomic_DNA"/>
</dbReference>
<accession>A0A7Z7LE71</accession>
<dbReference type="SFLD" id="SFLDG01094">
    <property type="entry name" value="Uncharacterised_Radical_SAM_Su"/>
    <property type="match status" value="1"/>
</dbReference>
<dbReference type="KEGG" id="minf:MESINF_0274"/>
<evidence type="ECO:0000259" key="7">
    <source>
        <dbReference type="PROSITE" id="PS51918"/>
    </source>
</evidence>
<feature type="domain" description="Radical SAM core" evidence="7">
    <location>
        <begin position="5"/>
        <end position="206"/>
    </location>
</feature>
<dbReference type="Pfam" id="PF04055">
    <property type="entry name" value="Radical_SAM"/>
    <property type="match status" value="1"/>
</dbReference>
<keyword evidence="3" id="KW-0949">S-adenosyl-L-methionine</keyword>
<dbReference type="SUPFAM" id="SSF102114">
    <property type="entry name" value="Radical SAM enzymes"/>
    <property type="match status" value="1"/>
</dbReference>
<evidence type="ECO:0000256" key="6">
    <source>
        <dbReference type="ARBA" id="ARBA00023014"/>
    </source>
</evidence>
<comment type="cofactor">
    <cofactor evidence="1">
        <name>[4Fe-4S] cluster</name>
        <dbReference type="ChEBI" id="CHEBI:49883"/>
    </cofactor>
</comment>
<dbReference type="InterPro" id="IPR034457">
    <property type="entry name" value="Organic_radical-activating"/>
</dbReference>
<evidence type="ECO:0000313" key="8">
    <source>
        <dbReference type="EMBL" id="SSC11723.1"/>
    </source>
</evidence>
<keyword evidence="9" id="KW-1185">Reference proteome</keyword>
<dbReference type="CDD" id="cd01335">
    <property type="entry name" value="Radical_SAM"/>
    <property type="match status" value="1"/>
</dbReference>
<dbReference type="PANTHER" id="PTHR30352">
    <property type="entry name" value="PYRUVATE FORMATE-LYASE-ACTIVATING ENZYME"/>
    <property type="match status" value="1"/>
</dbReference>